<gene>
    <name evidence="1" type="ORF">DCAR_001597</name>
</gene>
<dbReference type="AlphaFoldDB" id="A0A166GGN5"/>
<protein>
    <submittedName>
        <fullName evidence="1">Uncharacterized protein</fullName>
    </submittedName>
</protein>
<name>A0A166GGN5_DAUCS</name>
<sequence>MVTKRLIQPPEKSTSFTRINRRPAFDSVQAIFATNQLPHTHLLAIIDEEVKKEGDRYEENREEIRRETNKYNLLYVYIYAPKG</sequence>
<organism evidence="1">
    <name type="scientific">Daucus carota subsp. sativus</name>
    <name type="common">Carrot</name>
    <dbReference type="NCBI Taxonomy" id="79200"/>
    <lineage>
        <taxon>Eukaryota</taxon>
        <taxon>Viridiplantae</taxon>
        <taxon>Streptophyta</taxon>
        <taxon>Embryophyta</taxon>
        <taxon>Tracheophyta</taxon>
        <taxon>Spermatophyta</taxon>
        <taxon>Magnoliopsida</taxon>
        <taxon>eudicotyledons</taxon>
        <taxon>Gunneridae</taxon>
        <taxon>Pentapetalae</taxon>
        <taxon>asterids</taxon>
        <taxon>campanulids</taxon>
        <taxon>Apiales</taxon>
        <taxon>Apiaceae</taxon>
        <taxon>Apioideae</taxon>
        <taxon>Scandiceae</taxon>
        <taxon>Daucinae</taxon>
        <taxon>Daucus</taxon>
        <taxon>Daucus sect. Daucus</taxon>
    </lineage>
</organism>
<proteinExistence type="predicted"/>
<dbReference type="EMBL" id="LNRQ01000001">
    <property type="protein sequence ID" value="KZN08941.1"/>
    <property type="molecule type" value="Genomic_DNA"/>
</dbReference>
<accession>A0A166GGN5</accession>
<comment type="caution">
    <text evidence="1">The sequence shown here is derived from an EMBL/GenBank/DDBJ whole genome shotgun (WGS) entry which is preliminary data.</text>
</comment>
<dbReference type="Gramene" id="KZN08941">
    <property type="protein sequence ID" value="KZN08941"/>
    <property type="gene ID" value="DCAR_001597"/>
</dbReference>
<reference evidence="1" key="1">
    <citation type="journal article" date="2016" name="Nat. Genet.">
        <title>A high-quality carrot genome assembly provides new insights into carotenoid accumulation and asterid genome evolution.</title>
        <authorList>
            <person name="Iorizzo M."/>
            <person name="Ellison S."/>
            <person name="Senalik D."/>
            <person name="Zeng P."/>
            <person name="Satapoomin P."/>
            <person name="Huang J."/>
            <person name="Bowman M."/>
            <person name="Iovene M."/>
            <person name="Sanseverino W."/>
            <person name="Cavagnaro P."/>
            <person name="Yildiz M."/>
            <person name="Macko-Podgorni A."/>
            <person name="Moranska E."/>
            <person name="Grzebelus E."/>
            <person name="Grzebelus D."/>
            <person name="Ashrafi H."/>
            <person name="Zheng Z."/>
            <person name="Cheng S."/>
            <person name="Spooner D."/>
            <person name="Van Deynze A."/>
            <person name="Simon P."/>
        </authorList>
    </citation>
    <scope>NUCLEOTIDE SEQUENCE [LARGE SCALE GENOMIC DNA]</scope>
    <source>
        <tissue evidence="1">Leaf</tissue>
    </source>
</reference>
<evidence type="ECO:0000313" key="1">
    <source>
        <dbReference type="EMBL" id="KZN08941.1"/>
    </source>
</evidence>